<accession>A0A5B8L0K4</accession>
<organism evidence="2 3">
    <name type="scientific">Nitratireductor mangrovi</name>
    <dbReference type="NCBI Taxonomy" id="2599600"/>
    <lineage>
        <taxon>Bacteria</taxon>
        <taxon>Pseudomonadati</taxon>
        <taxon>Pseudomonadota</taxon>
        <taxon>Alphaproteobacteria</taxon>
        <taxon>Hyphomicrobiales</taxon>
        <taxon>Phyllobacteriaceae</taxon>
        <taxon>Nitratireductor</taxon>
    </lineage>
</organism>
<evidence type="ECO:0000313" key="3">
    <source>
        <dbReference type="Proteomes" id="UP000321389"/>
    </source>
</evidence>
<feature type="domain" description="N-acetyltransferase" evidence="1">
    <location>
        <begin position="4"/>
        <end position="153"/>
    </location>
</feature>
<dbReference type="InterPro" id="IPR000182">
    <property type="entry name" value="GNAT_dom"/>
</dbReference>
<protein>
    <submittedName>
        <fullName evidence="2">N-acetyltransferase</fullName>
    </submittedName>
</protein>
<dbReference type="InterPro" id="IPR016181">
    <property type="entry name" value="Acyl_CoA_acyltransferase"/>
</dbReference>
<dbReference type="SUPFAM" id="SSF55729">
    <property type="entry name" value="Acyl-CoA N-acyltransferases (Nat)"/>
    <property type="match status" value="1"/>
</dbReference>
<dbReference type="OrthoDB" id="9797178at2"/>
<dbReference type="KEGG" id="niy:FQ775_12935"/>
<gene>
    <name evidence="2" type="ORF">FQ775_12935</name>
</gene>
<dbReference type="CDD" id="cd04301">
    <property type="entry name" value="NAT_SF"/>
    <property type="match status" value="1"/>
</dbReference>
<reference evidence="2" key="1">
    <citation type="submission" date="2020-04" db="EMBL/GenBank/DDBJ databases">
        <title>Nitratireductor sp. nov. isolated from mangrove soil.</title>
        <authorList>
            <person name="Ye Y."/>
        </authorList>
    </citation>
    <scope>NUCLEOTIDE SEQUENCE</scope>
    <source>
        <strain evidence="2">SY7</strain>
    </source>
</reference>
<evidence type="ECO:0000259" key="1">
    <source>
        <dbReference type="PROSITE" id="PS51186"/>
    </source>
</evidence>
<dbReference type="RefSeq" id="WP_146299855.1">
    <property type="nucleotide sequence ID" value="NZ_CP042301.2"/>
</dbReference>
<dbReference type="EMBL" id="CP042301">
    <property type="protein sequence ID" value="QDZ01210.1"/>
    <property type="molecule type" value="Genomic_DNA"/>
</dbReference>
<sequence length="167" mass="18267">MSKITVSQAADADRTAIFALEQAAFGRRDEAELVERIVWDGDRVLELVAERDGAILGHVLFSRLHVETERARFAAVALAPIAVYPDFQGGGIGSALIEEGHRLLREAGETLSVVLGEPGYYGRFGYTHERARGFDSDYQCEALQAVAWDDEAPPTGRLVYPRAFAGT</sequence>
<dbReference type="PROSITE" id="PS51186">
    <property type="entry name" value="GNAT"/>
    <property type="match status" value="1"/>
</dbReference>
<dbReference type="GO" id="GO:0016747">
    <property type="term" value="F:acyltransferase activity, transferring groups other than amino-acyl groups"/>
    <property type="evidence" value="ECO:0007669"/>
    <property type="project" value="InterPro"/>
</dbReference>
<dbReference type="Pfam" id="PF13527">
    <property type="entry name" value="Acetyltransf_9"/>
    <property type="match status" value="1"/>
</dbReference>
<dbReference type="Proteomes" id="UP000321389">
    <property type="component" value="Chromosome"/>
</dbReference>
<dbReference type="Gene3D" id="3.40.630.30">
    <property type="match status" value="1"/>
</dbReference>
<proteinExistence type="predicted"/>
<keyword evidence="3" id="KW-1185">Reference proteome</keyword>
<name>A0A5B8L0K4_9HYPH</name>
<dbReference type="AlphaFoldDB" id="A0A5B8L0K4"/>
<evidence type="ECO:0000313" key="2">
    <source>
        <dbReference type="EMBL" id="QDZ01210.1"/>
    </source>
</evidence>